<evidence type="ECO:0000313" key="1">
    <source>
        <dbReference type="EMBL" id="BAZ87712.1"/>
    </source>
</evidence>
<protein>
    <submittedName>
        <fullName evidence="1">Uncharacterized protein</fullName>
    </submittedName>
</protein>
<dbReference type="Proteomes" id="UP000218702">
    <property type="component" value="Chromosome"/>
</dbReference>
<evidence type="ECO:0000313" key="2">
    <source>
        <dbReference type="Proteomes" id="UP000218702"/>
    </source>
</evidence>
<accession>A0A1Z4V838</accession>
<dbReference type="EMBL" id="AP018316">
    <property type="protein sequence ID" value="BAZ87712.1"/>
    <property type="molecule type" value="Genomic_DNA"/>
</dbReference>
<reference evidence="1 2" key="1">
    <citation type="submission" date="2017-06" db="EMBL/GenBank/DDBJ databases">
        <title>Genome sequencing of cyanobaciteial culture collection at National Institute for Environmental Studies (NIES).</title>
        <authorList>
            <person name="Hirose Y."/>
            <person name="Shimura Y."/>
            <person name="Fujisawa T."/>
            <person name="Nakamura Y."/>
            <person name="Kawachi M."/>
        </authorList>
    </citation>
    <scope>NUCLEOTIDE SEQUENCE [LARGE SCALE GENOMIC DNA]</scope>
    <source>
        <strain evidence="1 2">NIES-806</strain>
    </source>
</reference>
<proteinExistence type="predicted"/>
<organism evidence="1 2">
    <name type="scientific">Dolichospermum compactum NIES-806</name>
    <dbReference type="NCBI Taxonomy" id="1973481"/>
    <lineage>
        <taxon>Bacteria</taxon>
        <taxon>Bacillati</taxon>
        <taxon>Cyanobacteriota</taxon>
        <taxon>Cyanophyceae</taxon>
        <taxon>Nostocales</taxon>
        <taxon>Aphanizomenonaceae</taxon>
        <taxon>Dolichospermum</taxon>
        <taxon>Dolichospermum compactum</taxon>
    </lineage>
</organism>
<keyword evidence="2" id="KW-1185">Reference proteome</keyword>
<dbReference type="AlphaFoldDB" id="A0A1Z4V838"/>
<dbReference type="KEGG" id="dcm:NIES806_39430"/>
<name>A0A1Z4V838_9CYAN</name>
<gene>
    <name evidence="1" type="ORF">NIES806_39430</name>
</gene>
<sequence>MEGVATSCMGKLKSNSKWKSEDREQMINAVCGVIEKILNTPSRKTGNDHHTWWFPVNQEPWRNFEIVNIAYPD</sequence>